<evidence type="ECO:0000313" key="3">
    <source>
        <dbReference type="Proteomes" id="UP000199559"/>
    </source>
</evidence>
<keyword evidence="1" id="KW-0812">Transmembrane</keyword>
<dbReference type="Proteomes" id="UP000199559">
    <property type="component" value="Unassembled WGS sequence"/>
</dbReference>
<keyword evidence="1" id="KW-1133">Transmembrane helix</keyword>
<name>A0A1I3SZP1_9FLAO</name>
<organism evidence="2 3">
    <name type="scientific">Olleya namhaensis</name>
    <dbReference type="NCBI Taxonomy" id="1144750"/>
    <lineage>
        <taxon>Bacteria</taxon>
        <taxon>Pseudomonadati</taxon>
        <taxon>Bacteroidota</taxon>
        <taxon>Flavobacteriia</taxon>
        <taxon>Flavobacteriales</taxon>
        <taxon>Flavobacteriaceae</taxon>
    </lineage>
</organism>
<proteinExistence type="predicted"/>
<reference evidence="3" key="1">
    <citation type="submission" date="2016-10" db="EMBL/GenBank/DDBJ databases">
        <authorList>
            <person name="Varghese N."/>
            <person name="Submissions S."/>
        </authorList>
    </citation>
    <scope>NUCLEOTIDE SEQUENCE [LARGE SCALE GENOMIC DNA]</scope>
    <source>
        <strain evidence="3">DSM 28881</strain>
    </source>
</reference>
<gene>
    <name evidence="2" type="ORF">SAMN05443431_11247</name>
</gene>
<dbReference type="AlphaFoldDB" id="A0A1I3SZP1"/>
<keyword evidence="3" id="KW-1185">Reference proteome</keyword>
<evidence type="ECO:0000313" key="2">
    <source>
        <dbReference type="EMBL" id="SFJ63339.1"/>
    </source>
</evidence>
<feature type="transmembrane region" description="Helical" evidence="1">
    <location>
        <begin position="6"/>
        <end position="29"/>
    </location>
</feature>
<sequence>MLWEYNILFYYLIVIHLQLNAVGGFVFVIDFTKKIRYKLKNYKF</sequence>
<keyword evidence="1" id="KW-0472">Membrane</keyword>
<dbReference type="STRING" id="1144750.SAMN05443431_11247"/>
<protein>
    <submittedName>
        <fullName evidence="2">Uncharacterized protein</fullName>
    </submittedName>
</protein>
<accession>A0A1I3SZP1</accession>
<evidence type="ECO:0000256" key="1">
    <source>
        <dbReference type="SAM" id="Phobius"/>
    </source>
</evidence>
<dbReference type="EMBL" id="FORM01000012">
    <property type="protein sequence ID" value="SFJ63339.1"/>
    <property type="molecule type" value="Genomic_DNA"/>
</dbReference>